<dbReference type="AlphaFoldDB" id="A0A3Q7HFG3"/>
<dbReference type="EnsemblPlants" id="Solyc07g055217.1.1">
    <property type="protein sequence ID" value="Solyc07g055217.1.1"/>
    <property type="gene ID" value="Solyc07g055217.1"/>
</dbReference>
<evidence type="ECO:0000313" key="1">
    <source>
        <dbReference type="EnsemblPlants" id="Solyc07g055217.1.1"/>
    </source>
</evidence>
<accession>A0A3Q7HFG3</accession>
<reference evidence="1" key="2">
    <citation type="submission" date="2019-01" db="UniProtKB">
        <authorList>
            <consortium name="EnsemblPlants"/>
        </authorList>
    </citation>
    <scope>IDENTIFICATION</scope>
    <source>
        <strain evidence="1">cv. Heinz 1706</strain>
    </source>
</reference>
<name>A0A3Q7HFG3_SOLLC</name>
<organism evidence="1">
    <name type="scientific">Solanum lycopersicum</name>
    <name type="common">Tomato</name>
    <name type="synonym">Lycopersicon esculentum</name>
    <dbReference type="NCBI Taxonomy" id="4081"/>
    <lineage>
        <taxon>Eukaryota</taxon>
        <taxon>Viridiplantae</taxon>
        <taxon>Streptophyta</taxon>
        <taxon>Embryophyta</taxon>
        <taxon>Tracheophyta</taxon>
        <taxon>Spermatophyta</taxon>
        <taxon>Magnoliopsida</taxon>
        <taxon>eudicotyledons</taxon>
        <taxon>Gunneridae</taxon>
        <taxon>Pentapetalae</taxon>
        <taxon>asterids</taxon>
        <taxon>lamiids</taxon>
        <taxon>Solanales</taxon>
        <taxon>Solanaceae</taxon>
        <taxon>Solanoideae</taxon>
        <taxon>Solaneae</taxon>
        <taxon>Solanum</taxon>
        <taxon>Solanum subgen. Lycopersicon</taxon>
    </lineage>
</organism>
<sequence length="111" mass="12801">MMFNFATQHVILGFESEIIKLSFLAEEKSKERIGTEQFKDLGQYTRKDGRRRHTADSSFYPFFSGEVRSYQADASSHLVFGCRMIVRMSHSKAIFISKWKGLLTPLNPSET</sequence>
<dbReference type="Gramene" id="Solyc07g055217.1.1">
    <property type="protein sequence ID" value="Solyc07g055217.1.1"/>
    <property type="gene ID" value="Solyc07g055217.1"/>
</dbReference>
<evidence type="ECO:0000313" key="2">
    <source>
        <dbReference type="Proteomes" id="UP000004994"/>
    </source>
</evidence>
<dbReference type="InParanoid" id="A0A3Q7HFG3"/>
<dbReference type="Proteomes" id="UP000004994">
    <property type="component" value="Chromosome 7"/>
</dbReference>
<proteinExistence type="predicted"/>
<protein>
    <submittedName>
        <fullName evidence="1">Uncharacterized protein</fullName>
    </submittedName>
</protein>
<keyword evidence="2" id="KW-1185">Reference proteome</keyword>
<reference evidence="1" key="1">
    <citation type="journal article" date="2012" name="Nature">
        <title>The tomato genome sequence provides insights into fleshy fruit evolution.</title>
        <authorList>
            <consortium name="Tomato Genome Consortium"/>
        </authorList>
    </citation>
    <scope>NUCLEOTIDE SEQUENCE [LARGE SCALE GENOMIC DNA]</scope>
    <source>
        <strain evidence="1">cv. Heinz 1706</strain>
    </source>
</reference>